<dbReference type="EMBL" id="CP002546">
    <property type="protein sequence ID" value="ADY60300.1"/>
    <property type="molecule type" value="Genomic_DNA"/>
</dbReference>
<reference evidence="3" key="1">
    <citation type="submission" date="2011-02" db="EMBL/GenBank/DDBJ databases">
        <title>The complete genome of Planctomyces brasiliensis DSM 5305.</title>
        <authorList>
            <person name="Lucas S."/>
            <person name="Copeland A."/>
            <person name="Lapidus A."/>
            <person name="Bruce D."/>
            <person name="Goodwin L."/>
            <person name="Pitluck S."/>
            <person name="Kyrpides N."/>
            <person name="Mavromatis K."/>
            <person name="Pagani I."/>
            <person name="Ivanova N."/>
            <person name="Ovchinnikova G."/>
            <person name="Lu M."/>
            <person name="Detter J.C."/>
            <person name="Han C."/>
            <person name="Land M."/>
            <person name="Hauser L."/>
            <person name="Markowitz V."/>
            <person name="Cheng J.-F."/>
            <person name="Hugenholtz P."/>
            <person name="Woyke T."/>
            <person name="Wu D."/>
            <person name="Tindall B."/>
            <person name="Pomrenke H.G."/>
            <person name="Brambilla E."/>
            <person name="Klenk H.-P."/>
            <person name="Eisen J.A."/>
        </authorList>
    </citation>
    <scope>NUCLEOTIDE SEQUENCE [LARGE SCALE GENOMIC DNA]</scope>
    <source>
        <strain evidence="3">ATCC 49424 / DSM 5305 / JCM 21570 / NBRC 103401 / IFAM 1448</strain>
    </source>
</reference>
<feature type="transmembrane region" description="Helical" evidence="1">
    <location>
        <begin position="145"/>
        <end position="162"/>
    </location>
</feature>
<dbReference type="KEGG" id="pbs:Plabr_2700"/>
<dbReference type="HOGENOM" id="CLU_086991_0_0_0"/>
<feature type="transmembrane region" description="Helical" evidence="1">
    <location>
        <begin position="69"/>
        <end position="91"/>
    </location>
</feature>
<evidence type="ECO:0008006" key="4">
    <source>
        <dbReference type="Google" id="ProtNLM"/>
    </source>
</evidence>
<keyword evidence="1" id="KW-0812">Transmembrane</keyword>
<keyword evidence="1" id="KW-0472">Membrane</keyword>
<evidence type="ECO:0000256" key="1">
    <source>
        <dbReference type="SAM" id="Phobius"/>
    </source>
</evidence>
<name>F0SRY4_RUBBR</name>
<accession>F0SRY4</accession>
<gene>
    <name evidence="2" type="ordered locus">Plabr_2700</name>
</gene>
<evidence type="ECO:0000313" key="3">
    <source>
        <dbReference type="Proteomes" id="UP000006860"/>
    </source>
</evidence>
<sequence length="282" mass="31946">MQAANDQVSQLETRGAWPFETLRFRRLGDEVHILWESRRHRKRLASSAAEVDWRLGHRLINNLWPPAGLNWWIGLVFSLGASLFIIASVGTLQPDSSLFAPQLLNAIYFAGSIPFTTAAYLQLYQAANADAASSRRWIGWQPGNPGWLSCALQFIGTIFFNVNTFDAFLPELTWWRQDLYIWIPNFLGSILFLASGYLAWIEVGHAHWSWSPRSLSWWIVLINLLGCIGFMISACLAVVLPYEPESNRLTWSVAFTLQGAVCFLLGALLMLPEAEQEKRTDN</sequence>
<feature type="transmembrane region" description="Helical" evidence="1">
    <location>
        <begin position="251"/>
        <end position="271"/>
    </location>
</feature>
<keyword evidence="1" id="KW-1133">Transmembrane helix</keyword>
<keyword evidence="3" id="KW-1185">Reference proteome</keyword>
<proteinExistence type="predicted"/>
<organism evidence="2 3">
    <name type="scientific">Rubinisphaera brasiliensis (strain ATCC 49424 / DSM 5305 / JCM 21570 / IAM 15109 / NBRC 103401 / IFAM 1448)</name>
    <name type="common">Planctomyces brasiliensis</name>
    <dbReference type="NCBI Taxonomy" id="756272"/>
    <lineage>
        <taxon>Bacteria</taxon>
        <taxon>Pseudomonadati</taxon>
        <taxon>Planctomycetota</taxon>
        <taxon>Planctomycetia</taxon>
        <taxon>Planctomycetales</taxon>
        <taxon>Planctomycetaceae</taxon>
        <taxon>Rubinisphaera</taxon>
    </lineage>
</organism>
<dbReference type="STRING" id="756272.Plabr_2700"/>
<dbReference type="AlphaFoldDB" id="F0SRY4"/>
<protein>
    <recommendedName>
        <fullName evidence="4">YrhK domain-containing protein</fullName>
    </recommendedName>
</protein>
<feature type="transmembrane region" description="Helical" evidence="1">
    <location>
        <begin position="182"/>
        <end position="203"/>
    </location>
</feature>
<dbReference type="eggNOG" id="ENOG5030Y0T">
    <property type="taxonomic scope" value="Bacteria"/>
</dbReference>
<feature type="transmembrane region" description="Helical" evidence="1">
    <location>
        <begin position="103"/>
        <end position="124"/>
    </location>
</feature>
<feature type="transmembrane region" description="Helical" evidence="1">
    <location>
        <begin position="215"/>
        <end position="239"/>
    </location>
</feature>
<dbReference type="OrthoDB" id="244933at2"/>
<dbReference type="Proteomes" id="UP000006860">
    <property type="component" value="Chromosome"/>
</dbReference>
<evidence type="ECO:0000313" key="2">
    <source>
        <dbReference type="EMBL" id="ADY60300.1"/>
    </source>
</evidence>